<dbReference type="InterPro" id="IPR032466">
    <property type="entry name" value="Metal_Hydrolase"/>
</dbReference>
<proteinExistence type="inferred from homology"/>
<dbReference type="Gene3D" id="1.10.2020.10">
    <property type="entry name" value="uronate isomerase, domain 2, chain A"/>
    <property type="match status" value="1"/>
</dbReference>
<dbReference type="Gene3D" id="3.20.20.140">
    <property type="entry name" value="Metal-dependent hydrolases"/>
    <property type="match status" value="2"/>
</dbReference>
<evidence type="ECO:0000256" key="2">
    <source>
        <dbReference type="ARBA" id="ARBA00004892"/>
    </source>
</evidence>
<keyword evidence="6 7" id="KW-0413">Isomerase</keyword>
<comment type="similarity">
    <text evidence="3">Belongs to the metallo-dependent hydrolases superfamily. Uronate isomerase family.</text>
</comment>
<dbReference type="GO" id="GO:0019698">
    <property type="term" value="P:D-galacturonate catabolic process"/>
    <property type="evidence" value="ECO:0007669"/>
    <property type="project" value="TreeGrafter"/>
</dbReference>
<sequence length="209" mass="24271">MTKAFLDENLLLSNPTAEILYHQYAKDMPIIDYHCHLSPQEIYENKKFKNITEAWLYGDHYKWRLMRANGVEERLITGDAEDYDKFLAWAKTVPTLIGNPLYHWTHLELQHFFGVYELLNEQNAPLIWEKVNQQLPGQGFGARDLIMNSKVTVVCTTDDPTDHLEYHKQISKLSDFPVAVLPSFRPDKALEINREPSSLGWPGWARLAV</sequence>
<comment type="pathway">
    <text evidence="2">Carbohydrate metabolism; pentose and glucuronate interconversion.</text>
</comment>
<name>A0A3Q8GYN2_9BACL</name>
<reference evidence="7" key="1">
    <citation type="journal article" date="2018" name="Appl. Microbiol. Biotechnol.">
        <title>2,3-Butanediol production by the non-pathogenic bacterium Paenibacillus brasilensis.</title>
        <authorList>
            <person name="Dias B.D."/>
            <person name="Lima M.E."/>
            <person name="Vollu R.E."/>
            <person name="da Mota F.F."/>
            <person name="da Silva A.J."/>
            <person name="de Castro A.M."/>
            <person name="Freire D.M."/>
            <person name="Seldin L."/>
        </authorList>
    </citation>
    <scope>NUCLEOTIDE SEQUENCE</scope>
    <source>
        <strain evidence="7">PB24</strain>
    </source>
</reference>
<comment type="catalytic activity">
    <reaction evidence="1">
        <text>D-glucuronate = D-fructuronate</text>
        <dbReference type="Rhea" id="RHEA:13049"/>
        <dbReference type="ChEBI" id="CHEBI:58720"/>
        <dbReference type="ChEBI" id="CHEBI:59863"/>
        <dbReference type="EC" id="5.3.1.12"/>
    </reaction>
</comment>
<evidence type="ECO:0000313" key="7">
    <source>
        <dbReference type="EMBL" id="AXJ99457.1"/>
    </source>
</evidence>
<dbReference type="EC" id="5.3.1.12" evidence="4"/>
<dbReference type="Pfam" id="PF02614">
    <property type="entry name" value="UxaC"/>
    <property type="match status" value="1"/>
</dbReference>
<evidence type="ECO:0000256" key="3">
    <source>
        <dbReference type="ARBA" id="ARBA00008397"/>
    </source>
</evidence>
<evidence type="ECO:0000256" key="1">
    <source>
        <dbReference type="ARBA" id="ARBA00001165"/>
    </source>
</evidence>
<protein>
    <recommendedName>
        <fullName evidence="5">Uronate isomerase</fullName>
        <ecNumber evidence="4">5.3.1.12</ecNumber>
    </recommendedName>
</protein>
<dbReference type="InterPro" id="IPR003766">
    <property type="entry name" value="Uronate_isomerase"/>
</dbReference>
<gene>
    <name evidence="7" type="ORF">PB24_5207</name>
</gene>
<evidence type="ECO:0000256" key="6">
    <source>
        <dbReference type="ARBA" id="ARBA00023235"/>
    </source>
</evidence>
<dbReference type="PANTHER" id="PTHR30068">
    <property type="entry name" value="URONATE ISOMERASE"/>
    <property type="match status" value="1"/>
</dbReference>
<evidence type="ECO:0000256" key="4">
    <source>
        <dbReference type="ARBA" id="ARBA00012546"/>
    </source>
</evidence>
<dbReference type="AlphaFoldDB" id="A0A3Q8GYN2"/>
<organism evidence="7">
    <name type="scientific">Paenibacillus brasilensis</name>
    <dbReference type="NCBI Taxonomy" id="128574"/>
    <lineage>
        <taxon>Bacteria</taxon>
        <taxon>Bacillati</taxon>
        <taxon>Bacillota</taxon>
        <taxon>Bacilli</taxon>
        <taxon>Bacillales</taxon>
        <taxon>Paenibacillaceae</taxon>
        <taxon>Paenibacillus</taxon>
    </lineage>
</organism>
<dbReference type="UniPathway" id="UPA00246"/>
<dbReference type="GO" id="GO:0008880">
    <property type="term" value="F:glucuronate isomerase activity"/>
    <property type="evidence" value="ECO:0007669"/>
    <property type="project" value="UniProtKB-EC"/>
</dbReference>
<evidence type="ECO:0000256" key="5">
    <source>
        <dbReference type="ARBA" id="ARBA00020555"/>
    </source>
</evidence>
<dbReference type="PANTHER" id="PTHR30068:SF4">
    <property type="entry name" value="URONATE ISOMERASE"/>
    <property type="match status" value="1"/>
</dbReference>
<dbReference type="SUPFAM" id="SSF51556">
    <property type="entry name" value="Metallo-dependent hydrolases"/>
    <property type="match status" value="1"/>
</dbReference>
<dbReference type="GO" id="GO:0042840">
    <property type="term" value="P:D-glucuronate catabolic process"/>
    <property type="evidence" value="ECO:0007669"/>
    <property type="project" value="TreeGrafter"/>
</dbReference>
<dbReference type="EMBL" id="MF996571">
    <property type="protein sequence ID" value="AXJ99457.1"/>
    <property type="molecule type" value="Genomic_DNA"/>
</dbReference>
<accession>A0A3Q8GYN2</accession>